<evidence type="ECO:0000313" key="2">
    <source>
        <dbReference type="Proteomes" id="UP000067698"/>
    </source>
</evidence>
<name>A0AAC8X047_9LACT</name>
<dbReference type="AlphaFoldDB" id="A0AAC8X047"/>
<dbReference type="RefSeq" id="WP_026465180.1">
    <property type="nucleotide sequence ID" value="NZ_CP014162.1"/>
</dbReference>
<protein>
    <submittedName>
        <fullName evidence="1">Uncharacterized protein</fullName>
    </submittedName>
</protein>
<dbReference type="GeneID" id="92866675"/>
<dbReference type="Proteomes" id="UP000067698">
    <property type="component" value="Chromosome"/>
</dbReference>
<gene>
    <name evidence="1" type="ORF">AWM74_03820</name>
</gene>
<sequence>MGKFISRLFIVTIIFGIIAVITGCVTGEIRYIETYSVPGESRGYIGRRAHHLDSKEHLIAVFDELANLPEFEGEEIILMSLNVSEEMINADIQLPENREYVDSYRYNPQNFQPKWENVGSAKGYELSKEVEVGYVDDAISLQDLQVERIYYLYEDMLAYIEETGFEREEDRPMSISLLLDVIYLEENMLSYEPARLIGQVTGVRDDLSFSVNLDDQQYEMIVD</sequence>
<reference evidence="2" key="2">
    <citation type="submission" date="2016-01" db="EMBL/GenBank/DDBJ databases">
        <title>Six Aerococcus type strain genome sequencing and assembly using PacBio and Illumina Hiseq.</title>
        <authorList>
            <person name="Carkaci D."/>
            <person name="Dargis R."/>
            <person name="Nielsen X.C."/>
            <person name="Skovgaard O."/>
            <person name="Fuursted K."/>
            <person name="Christensen J.J."/>
        </authorList>
    </citation>
    <scope>NUCLEOTIDE SEQUENCE [LARGE SCALE GENOMIC DNA]</scope>
    <source>
        <strain evidence="2">CCUG28094</strain>
    </source>
</reference>
<proteinExistence type="predicted"/>
<accession>A0AAC8X047</accession>
<organism evidence="1 2">
    <name type="scientific">Aerococcus urinaeequi</name>
    <dbReference type="NCBI Taxonomy" id="51665"/>
    <lineage>
        <taxon>Bacteria</taxon>
        <taxon>Bacillati</taxon>
        <taxon>Bacillota</taxon>
        <taxon>Bacilli</taxon>
        <taxon>Lactobacillales</taxon>
        <taxon>Aerococcaceae</taxon>
        <taxon>Aerococcus</taxon>
    </lineage>
</organism>
<reference evidence="1 2" key="1">
    <citation type="journal article" date="2016" name="Genome Announc.">
        <title>Complete Genome Sequences of Aerococcus christensenii CCUG 28831T, Aerococcus sanguinicola CCUG 43001T, Aerococcus urinae CCUG 36881T, Aerococcus urinaeequi CCUG 28094T, Aerococcus urinaehominis CCUG 42038 BT, and Aerococcus viridans CCUG 4311T.</title>
        <authorList>
            <person name="Carkaci D."/>
            <person name="Dargis R."/>
            <person name="Nielsen X.C."/>
            <person name="Skovgaard O."/>
            <person name="Fuursted K."/>
            <person name="Christensen J.J."/>
        </authorList>
    </citation>
    <scope>NUCLEOTIDE SEQUENCE [LARGE SCALE GENOMIC DNA]</scope>
    <source>
        <strain evidence="1 2">CCUG28094</strain>
    </source>
</reference>
<dbReference type="PROSITE" id="PS51257">
    <property type="entry name" value="PROKAR_LIPOPROTEIN"/>
    <property type="match status" value="1"/>
</dbReference>
<dbReference type="EMBL" id="CP014162">
    <property type="protein sequence ID" value="AMB97421.1"/>
    <property type="molecule type" value="Genomic_DNA"/>
</dbReference>
<evidence type="ECO:0000313" key="1">
    <source>
        <dbReference type="EMBL" id="AMB97421.1"/>
    </source>
</evidence>